<dbReference type="InterPro" id="IPR025743">
    <property type="entry name" value="TssM1_N"/>
</dbReference>
<evidence type="ECO:0000313" key="6">
    <source>
        <dbReference type="EMBL" id="VIO76360.1"/>
    </source>
</evidence>
<dbReference type="OrthoDB" id="9758229at2"/>
<dbReference type="Pfam" id="PF14331">
    <property type="entry name" value="IcmF-related_N"/>
    <property type="match status" value="1"/>
</dbReference>
<organism evidence="6 7">
    <name type="scientific">Bradyrhizobium ivorense</name>
    <dbReference type="NCBI Taxonomy" id="2511166"/>
    <lineage>
        <taxon>Bacteria</taxon>
        <taxon>Pseudomonadati</taxon>
        <taxon>Pseudomonadota</taxon>
        <taxon>Alphaproteobacteria</taxon>
        <taxon>Hyphomicrobiales</taxon>
        <taxon>Nitrobacteraceae</taxon>
        <taxon>Bradyrhizobium</taxon>
    </lineage>
</organism>
<feature type="domain" description="IcmF-related" evidence="4">
    <location>
        <begin position="496"/>
        <end position="804"/>
    </location>
</feature>
<dbReference type="InterPro" id="IPR027417">
    <property type="entry name" value="P-loop_NTPase"/>
</dbReference>
<keyword evidence="7" id="KW-1185">Reference proteome</keyword>
<sequence>MIAKDITRIVLYGIGLGSLASLVYFAGPLVAIGGWQPLRNPIIRDIVLLLLTAGVASFAGFSFYRKRKAAKEMGEAVAGGGSAPVNDEPILKERMKDALATLKSASGGKSGYLYDLPWYVIIGPPGAGKTTALVNSGLKFPLSHGATPTAVSGVGGTRYCDWWFTEEAVLIDTAGRYTTQDSDAASDKQSWQSFLDLLKKSRPRQPINGVIVAISVEDLLTLPTAEITAHANAIRARLLELHQRLKVDFPVYALFTKTDLIAGFAEYFSYLDEIGRRQVFGATFQTAIKKKNLVSEVPNQFDQLLEWLNEGTIDRLQEEPSPGFRVLLFGFPTQMARLKHVVFNFLNQIFEPTRYHVNATLRGFYFTSGTQQGTPIDQLIGSLARTFGAEQVARAGYSGVGKSFFLTDLISKVIIGEADWVSTDRAAIRRALILKTIALTIVGLISVGLSIAWLTSFKYNRDLIAQNEQADQEYATAAGPLVQQTVIDDRELHKVLPLLHRLRNTPVGYGNRASSTPTSAKLGLSQRDRLQSSAQNAYHVALERLFRPRLLYRLEEQLNPRLADAGFVYEPLKVYMMLGGVQPPDRELIKSWMHRDWAENLYPGPTNAEGRRLLEEHLDALLDLETEEPPLVELDGRLVQEAQKTLARLSVAQRAYQLLKSEARGSAEGDWVASRKGGLDASSVFEADQGQPLDSISVPAFFTYNGFQDKFIAKLADLAERMKRDRWVLGEAGQQAALNQQYENLASNLLDLYGNEFIGAWRGALTKLKMKKLLADKPKYQALRAVSAPNSPLRLMLESIRDETVLTRERPKPANTGNTSSPPAKPPSQALLFNTQDGPPGAKIEAQFKPFHAVVEGESTRRPIDSIVANLNDIAQSLTLMVENPQMTAQANAALQVQVAALRNNAARMPPPFSDMLRGAATEFEGDMAASTAGQLLVALRDQVTPICQQIITNRYPFTRSSNQDVPLGDFAKLFAPNGILDKFFTQSLTPYADTSKSEWAWRKESPVGNTLSADTLKQFQRAAFIRDAFFQNGGNQPMVALSVLPPALTGEGASAKIELAGTAVVSPVTPAAGTGAPSSTQPAQPQSAAPTNVLWPGPSMRTAISVTNDAASQPSVLERTGPWSMFRILEAGSMTVRAETASSTFIVAGRELKYQLTTGSIKNPLNLSALREFRCPSGI</sequence>
<evidence type="ECO:0000259" key="4">
    <source>
        <dbReference type="Pfam" id="PF06761"/>
    </source>
</evidence>
<accession>A0A508TPU7</accession>
<dbReference type="RefSeq" id="WP_139863071.1">
    <property type="nucleotide sequence ID" value="NZ_CAADFC020000028.1"/>
</dbReference>
<evidence type="ECO:0000259" key="5">
    <source>
        <dbReference type="Pfam" id="PF14331"/>
    </source>
</evidence>
<feature type="region of interest" description="Disordered" evidence="1">
    <location>
        <begin position="1072"/>
        <end position="1096"/>
    </location>
</feature>
<feature type="region of interest" description="Disordered" evidence="1">
    <location>
        <begin position="802"/>
        <end position="839"/>
    </location>
</feature>
<dbReference type="InterPro" id="IPR017731">
    <property type="entry name" value="TssM1-like"/>
</dbReference>
<dbReference type="InterPro" id="IPR053156">
    <property type="entry name" value="T6SS_TssM-like"/>
</dbReference>
<feature type="transmembrane region" description="Helical" evidence="2">
    <location>
        <begin position="432"/>
        <end position="454"/>
    </location>
</feature>
<feature type="transmembrane region" description="Helical" evidence="2">
    <location>
        <begin position="46"/>
        <end position="64"/>
    </location>
</feature>
<dbReference type="NCBIfam" id="TIGR03348">
    <property type="entry name" value="VI_IcmF"/>
    <property type="match status" value="1"/>
</dbReference>
<dbReference type="SUPFAM" id="SSF52540">
    <property type="entry name" value="P-loop containing nucleoside triphosphate hydrolases"/>
    <property type="match status" value="1"/>
</dbReference>
<dbReference type="InterPro" id="IPR010623">
    <property type="entry name" value="IcmF_C"/>
</dbReference>
<feature type="domain" description="Type VI secretion system component TssM1 N-terminal" evidence="5">
    <location>
        <begin position="186"/>
        <end position="440"/>
    </location>
</feature>
<evidence type="ECO:0000313" key="7">
    <source>
        <dbReference type="Proteomes" id="UP000328092"/>
    </source>
</evidence>
<reference evidence="6" key="1">
    <citation type="submission" date="2019-02" db="EMBL/GenBank/DDBJ databases">
        <authorList>
            <person name="Pothier F.J."/>
        </authorList>
    </citation>
    <scope>NUCLEOTIDE SEQUENCE</scope>
    <source>
        <strain evidence="6">CI-1B</strain>
    </source>
</reference>
<evidence type="ECO:0008006" key="8">
    <source>
        <dbReference type="Google" id="ProtNLM"/>
    </source>
</evidence>
<keyword evidence="2" id="KW-1133">Transmembrane helix</keyword>
<dbReference type="AlphaFoldDB" id="A0A508TPU7"/>
<name>A0A508TPU7_9BRAD</name>
<dbReference type="PANTHER" id="PTHR36153:SF1">
    <property type="entry name" value="TYPE VI SECRETION SYSTEM COMPONENT TSSM1"/>
    <property type="match status" value="1"/>
</dbReference>
<feature type="transmembrane region" description="Helical" evidence="2">
    <location>
        <begin position="9"/>
        <end position="34"/>
    </location>
</feature>
<feature type="compositionally biased region" description="Polar residues" evidence="1">
    <location>
        <begin position="1077"/>
        <end position="1091"/>
    </location>
</feature>
<dbReference type="Pfam" id="PF06761">
    <property type="entry name" value="IcmF-related"/>
    <property type="match status" value="1"/>
</dbReference>
<evidence type="ECO:0000256" key="2">
    <source>
        <dbReference type="SAM" id="Phobius"/>
    </source>
</evidence>
<evidence type="ECO:0000259" key="3">
    <source>
        <dbReference type="Pfam" id="PF06744"/>
    </source>
</evidence>
<keyword evidence="2" id="KW-0472">Membrane</keyword>
<keyword evidence="2" id="KW-0812">Transmembrane</keyword>
<gene>
    <name evidence="6" type="ORF">CI1B_63700</name>
</gene>
<protein>
    <recommendedName>
        <fullName evidence="8">Type VI secretion system membrane subunit TssM</fullName>
    </recommendedName>
</protein>
<dbReference type="CDD" id="cd00882">
    <property type="entry name" value="Ras_like_GTPase"/>
    <property type="match status" value="1"/>
</dbReference>
<dbReference type="PANTHER" id="PTHR36153">
    <property type="entry name" value="INNER MEMBRANE PROTEIN-RELATED"/>
    <property type="match status" value="1"/>
</dbReference>
<comment type="caution">
    <text evidence="6">The sequence shown here is derived from an EMBL/GenBank/DDBJ whole genome shotgun (WGS) entry which is preliminary data.</text>
</comment>
<dbReference type="Proteomes" id="UP000328092">
    <property type="component" value="Unassembled WGS sequence"/>
</dbReference>
<feature type="domain" description="Type VI secretion system IcmF C-terminal" evidence="3">
    <location>
        <begin position="1087"/>
        <end position="1161"/>
    </location>
</feature>
<dbReference type="EMBL" id="CAADFC020000028">
    <property type="protein sequence ID" value="VIO76360.1"/>
    <property type="molecule type" value="Genomic_DNA"/>
</dbReference>
<feature type="compositionally biased region" description="Basic and acidic residues" evidence="1">
    <location>
        <begin position="802"/>
        <end position="812"/>
    </location>
</feature>
<proteinExistence type="predicted"/>
<evidence type="ECO:0000256" key="1">
    <source>
        <dbReference type="SAM" id="MobiDB-lite"/>
    </source>
</evidence>
<dbReference type="InterPro" id="IPR009612">
    <property type="entry name" value="IcmF-rel"/>
</dbReference>
<dbReference type="Pfam" id="PF06744">
    <property type="entry name" value="IcmF_C"/>
    <property type="match status" value="1"/>
</dbReference>